<organism evidence="1 2">
    <name type="scientific">Penicillium digitatum</name>
    <name type="common">Green mold</name>
    <dbReference type="NCBI Taxonomy" id="36651"/>
    <lineage>
        <taxon>Eukaryota</taxon>
        <taxon>Fungi</taxon>
        <taxon>Dikarya</taxon>
        <taxon>Ascomycota</taxon>
        <taxon>Pezizomycotina</taxon>
        <taxon>Eurotiomycetes</taxon>
        <taxon>Eurotiomycetidae</taxon>
        <taxon>Eurotiales</taxon>
        <taxon>Aspergillaceae</taxon>
        <taxon>Penicillium</taxon>
    </lineage>
</organism>
<evidence type="ECO:0000313" key="2">
    <source>
        <dbReference type="Proteomes" id="UP000595662"/>
    </source>
</evidence>
<proteinExistence type="predicted"/>
<accession>A0A7T6XK96</accession>
<dbReference type="EMBL" id="CP060775">
    <property type="protein sequence ID" value="QQK42705.1"/>
    <property type="molecule type" value="Genomic_DNA"/>
</dbReference>
<gene>
    <name evidence="1" type="ORF">Pdw03_6606</name>
</gene>
<protein>
    <submittedName>
        <fullName evidence="1">Uncharacterized protein</fullName>
    </submittedName>
</protein>
<evidence type="ECO:0000313" key="1">
    <source>
        <dbReference type="EMBL" id="QQK42705.1"/>
    </source>
</evidence>
<sequence length="77" mass="8730">MQQTPRPRSRKPYYGNRPASCMTHPKRIIYGCSWRGNAPSRNLLNLVDTSEIAFQGLPTSDVRRRPRMCSEGSCGFA</sequence>
<name>A0A7T6XK96_PENDI</name>
<dbReference type="Proteomes" id="UP000595662">
    <property type="component" value="Chromosome 2"/>
</dbReference>
<dbReference type="AlphaFoldDB" id="A0A7T6XK96"/>
<reference evidence="1 2" key="1">
    <citation type="submission" date="2020-08" db="EMBL/GenBank/DDBJ databases">
        <title>The completed genome sequence of the pathogenic ascomycete fungus Penicillium digitatum.</title>
        <authorList>
            <person name="Wang M."/>
        </authorList>
    </citation>
    <scope>NUCLEOTIDE SEQUENCE [LARGE SCALE GENOMIC DNA]</scope>
    <source>
        <strain evidence="1 2">PdW03</strain>
    </source>
</reference>
<dbReference type="GeneID" id="90952865"/>
<dbReference type="RefSeq" id="XP_065956484.1">
    <property type="nucleotide sequence ID" value="XM_066101401.1"/>
</dbReference>